<name>A0ABY5JRD0_9BACI</name>
<proteinExistence type="predicted"/>
<dbReference type="Proteomes" id="UP001059773">
    <property type="component" value="Chromosome"/>
</dbReference>
<organism evidence="1 2">
    <name type="scientific">Oceanobacillus jeddahense</name>
    <dbReference type="NCBI Taxonomy" id="1462527"/>
    <lineage>
        <taxon>Bacteria</taxon>
        <taxon>Bacillati</taxon>
        <taxon>Bacillota</taxon>
        <taxon>Bacilli</taxon>
        <taxon>Bacillales</taxon>
        <taxon>Bacillaceae</taxon>
        <taxon>Oceanobacillus</taxon>
    </lineage>
</organism>
<evidence type="ECO:0000313" key="2">
    <source>
        <dbReference type="Proteomes" id="UP001059773"/>
    </source>
</evidence>
<evidence type="ECO:0000313" key="1">
    <source>
        <dbReference type="EMBL" id="UUI02878.1"/>
    </source>
</evidence>
<accession>A0ABY5JRD0</accession>
<reference evidence="1" key="1">
    <citation type="submission" date="2022-07" db="EMBL/GenBank/DDBJ databases">
        <title>FELIX.</title>
        <authorList>
            <person name="Wan K.H."/>
            <person name="Park S."/>
            <person name="Lawrence Q."/>
            <person name="Eichenberger J.P."/>
            <person name="Booth B.W."/>
            <person name="Piaggio A.J."/>
            <person name="Chandler J.C."/>
            <person name="Franklin A.B."/>
            <person name="Celniker S.E."/>
        </authorList>
    </citation>
    <scope>NUCLEOTIDE SEQUENCE</scope>
    <source>
        <strain evidence="1">QA-1986 374</strain>
    </source>
</reference>
<protein>
    <submittedName>
        <fullName evidence="1">Uncharacterized protein</fullName>
    </submittedName>
</protein>
<gene>
    <name evidence="1" type="ORF">NP439_23075</name>
</gene>
<dbReference type="RefSeq" id="WP_256708078.1">
    <property type="nucleotide sequence ID" value="NZ_CP101914.1"/>
</dbReference>
<keyword evidence="2" id="KW-1185">Reference proteome</keyword>
<dbReference type="EMBL" id="CP101914">
    <property type="protein sequence ID" value="UUI02878.1"/>
    <property type="molecule type" value="Genomic_DNA"/>
</dbReference>
<sequence length="53" mass="6149">MHDRELRELGRGMVNNMEPSLETAHRQVRDKPILLLLGKAVIEIIVYHNAELE</sequence>